<keyword evidence="4" id="KW-1185">Reference proteome</keyword>
<dbReference type="InterPro" id="IPR013378">
    <property type="entry name" value="InlB-like_B-rpt"/>
</dbReference>
<organism evidence="3 4">
    <name type="scientific">Leucobacter komagatae</name>
    <dbReference type="NCBI Taxonomy" id="55969"/>
    <lineage>
        <taxon>Bacteria</taxon>
        <taxon>Bacillati</taxon>
        <taxon>Actinomycetota</taxon>
        <taxon>Actinomycetes</taxon>
        <taxon>Micrococcales</taxon>
        <taxon>Microbacteriaceae</taxon>
        <taxon>Leucobacter</taxon>
    </lineage>
</organism>
<keyword evidence="2" id="KW-0812">Transmembrane</keyword>
<feature type="non-terminal residue" evidence="3">
    <location>
        <position position="1"/>
    </location>
</feature>
<dbReference type="NCBIfam" id="TIGR02543">
    <property type="entry name" value="List_Bact_rpt"/>
    <property type="match status" value="1"/>
</dbReference>
<accession>A0A0D0IPD1</accession>
<dbReference type="Gene3D" id="2.60.40.4270">
    <property type="entry name" value="Listeria-Bacteroides repeat domain"/>
    <property type="match status" value="1"/>
</dbReference>
<dbReference type="Proteomes" id="UP000032120">
    <property type="component" value="Unassembled WGS sequence"/>
</dbReference>
<keyword evidence="2" id="KW-1133">Transmembrane helix</keyword>
<evidence type="ECO:0000313" key="3">
    <source>
        <dbReference type="EMBL" id="KIP51398.1"/>
    </source>
</evidence>
<proteinExistence type="predicted"/>
<dbReference type="GO" id="GO:0030313">
    <property type="term" value="C:cell envelope"/>
    <property type="evidence" value="ECO:0007669"/>
    <property type="project" value="UniProtKB-SubCell"/>
</dbReference>
<dbReference type="InterPro" id="IPR042229">
    <property type="entry name" value="Listeria/Bacterioides_rpt_sf"/>
</dbReference>
<evidence type="ECO:0000256" key="2">
    <source>
        <dbReference type="SAM" id="Phobius"/>
    </source>
</evidence>
<reference evidence="3 4" key="1">
    <citation type="submission" date="2015-01" db="EMBL/GenBank/DDBJ databases">
        <title>Draft genome sequence of Leucobacter komagatae strain VKM ST2845.</title>
        <authorList>
            <person name="Karlyshev A.V."/>
            <person name="Kudryashova E.B."/>
        </authorList>
    </citation>
    <scope>NUCLEOTIDE SEQUENCE [LARGE SCALE GENOMIC DNA]</scope>
    <source>
        <strain evidence="3 4">VKM ST2845</strain>
    </source>
</reference>
<name>A0A0D0IPD1_9MICO</name>
<evidence type="ECO:0000313" key="4">
    <source>
        <dbReference type="Proteomes" id="UP000032120"/>
    </source>
</evidence>
<gene>
    <name evidence="3" type="ORF">SD72_15570</name>
</gene>
<comment type="caution">
    <text evidence="3">The sequence shown here is derived from an EMBL/GenBank/DDBJ whole genome shotgun (WGS) entry which is preliminary data.</text>
</comment>
<dbReference type="EMBL" id="JXSQ01000039">
    <property type="protein sequence ID" value="KIP51398.1"/>
    <property type="molecule type" value="Genomic_DNA"/>
</dbReference>
<evidence type="ECO:0000256" key="1">
    <source>
        <dbReference type="ARBA" id="ARBA00004196"/>
    </source>
</evidence>
<dbReference type="AlphaFoldDB" id="A0A0D0IPD1"/>
<protein>
    <recommendedName>
        <fullName evidence="5">Repeat protein (TIGR02543 family)</fullName>
    </recommendedName>
</protein>
<evidence type="ECO:0008006" key="5">
    <source>
        <dbReference type="Google" id="ProtNLM"/>
    </source>
</evidence>
<sequence length="170" mass="17924">PYPSLGTVTALIVHYPQEFGEPHTPGGYTTPQWRGYTTQPIKPTINTYTVSFDSAGGSTVAAVTAEHGNTITAPAKPTRDGYEFTGWYSDSATTARFDFATPVTAEMTLYAGWKAVPIPGTPQSADGDDRLPATGGSFLPGLGMAGLAAVFAGIVLLTLRRAARTQQTRP</sequence>
<dbReference type="RefSeq" id="WP_042545391.1">
    <property type="nucleotide sequence ID" value="NZ_JXSQ01000039.1"/>
</dbReference>
<comment type="subcellular location">
    <subcellularLocation>
        <location evidence="1">Cell envelope</location>
    </subcellularLocation>
</comment>
<feature type="transmembrane region" description="Helical" evidence="2">
    <location>
        <begin position="138"/>
        <end position="159"/>
    </location>
</feature>
<dbReference type="Pfam" id="PF09479">
    <property type="entry name" value="Flg_new"/>
    <property type="match status" value="1"/>
</dbReference>
<keyword evidence="2" id="KW-0472">Membrane</keyword>